<evidence type="ECO:0000313" key="3">
    <source>
        <dbReference type="Proteomes" id="UP001212841"/>
    </source>
</evidence>
<dbReference type="Proteomes" id="UP001212841">
    <property type="component" value="Unassembled WGS sequence"/>
</dbReference>
<name>A0AAD5X1P0_9FUNG</name>
<sequence>MKGTGVSGTDPGAGGKANLPHGPRPPSQPSTVTLDPPKPHSPKPDTSIKLNALDAATATALRKSASRRSS</sequence>
<comment type="caution">
    <text evidence="2">The sequence shown here is derived from an EMBL/GenBank/DDBJ whole genome shotgun (WGS) entry which is preliminary data.</text>
</comment>
<organism evidence="2 3">
    <name type="scientific">Rhizophlyctis rosea</name>
    <dbReference type="NCBI Taxonomy" id="64517"/>
    <lineage>
        <taxon>Eukaryota</taxon>
        <taxon>Fungi</taxon>
        <taxon>Fungi incertae sedis</taxon>
        <taxon>Chytridiomycota</taxon>
        <taxon>Chytridiomycota incertae sedis</taxon>
        <taxon>Chytridiomycetes</taxon>
        <taxon>Rhizophlyctidales</taxon>
        <taxon>Rhizophlyctidaceae</taxon>
        <taxon>Rhizophlyctis</taxon>
    </lineage>
</organism>
<keyword evidence="3" id="KW-1185">Reference proteome</keyword>
<accession>A0AAD5X1P0</accession>
<evidence type="ECO:0000313" key="2">
    <source>
        <dbReference type="EMBL" id="KAJ3050539.1"/>
    </source>
</evidence>
<dbReference type="AlphaFoldDB" id="A0AAD5X1P0"/>
<reference evidence="2" key="1">
    <citation type="submission" date="2020-05" db="EMBL/GenBank/DDBJ databases">
        <title>Phylogenomic resolution of chytrid fungi.</title>
        <authorList>
            <person name="Stajich J.E."/>
            <person name="Amses K."/>
            <person name="Simmons R."/>
            <person name="Seto K."/>
            <person name="Myers J."/>
            <person name="Bonds A."/>
            <person name="Quandt C.A."/>
            <person name="Barry K."/>
            <person name="Liu P."/>
            <person name="Grigoriev I."/>
            <person name="Longcore J.E."/>
            <person name="James T.Y."/>
        </authorList>
    </citation>
    <scope>NUCLEOTIDE SEQUENCE</scope>
    <source>
        <strain evidence="2">JEL0318</strain>
    </source>
</reference>
<feature type="region of interest" description="Disordered" evidence="1">
    <location>
        <begin position="1"/>
        <end position="51"/>
    </location>
</feature>
<feature type="non-terminal residue" evidence="2">
    <location>
        <position position="70"/>
    </location>
</feature>
<dbReference type="EMBL" id="JADGJD010000502">
    <property type="protein sequence ID" value="KAJ3050539.1"/>
    <property type="molecule type" value="Genomic_DNA"/>
</dbReference>
<gene>
    <name evidence="2" type="ORF">HK097_008524</name>
</gene>
<proteinExistence type="predicted"/>
<protein>
    <submittedName>
        <fullName evidence="2">Uncharacterized protein</fullName>
    </submittedName>
</protein>
<evidence type="ECO:0000256" key="1">
    <source>
        <dbReference type="SAM" id="MobiDB-lite"/>
    </source>
</evidence>